<comment type="caution">
    <text evidence="6">The sequence shown here is derived from an EMBL/GenBank/DDBJ whole genome shotgun (WGS) entry which is preliminary data.</text>
</comment>
<keyword evidence="3" id="KW-0731">Sigma factor</keyword>
<evidence type="ECO:0000259" key="5">
    <source>
        <dbReference type="PROSITE" id="PS50531"/>
    </source>
</evidence>
<sequence>MEDWAEIRRLHRAEGVPIKEIARRLGLARNTVRSALASERPPRYERAPRGSVVDAFEPAIRALLAQ</sequence>
<evidence type="ECO:0000313" key="6">
    <source>
        <dbReference type="EMBL" id="TQM06053.1"/>
    </source>
</evidence>
<dbReference type="InterPro" id="IPR017894">
    <property type="entry name" value="HTH_IS21_transposase_type"/>
</dbReference>
<evidence type="ECO:0000256" key="1">
    <source>
        <dbReference type="ARBA" id="ARBA00010641"/>
    </source>
</evidence>
<comment type="similarity">
    <text evidence="1">Belongs to the sigma-70 factor family. ECF subfamily.</text>
</comment>
<keyword evidence="7" id="KW-1185">Reference proteome</keyword>
<dbReference type="GO" id="GO:0016987">
    <property type="term" value="F:sigma factor activity"/>
    <property type="evidence" value="ECO:0007669"/>
    <property type="project" value="UniProtKB-KW"/>
</dbReference>
<gene>
    <name evidence="6" type="ORF">FB558_6287</name>
</gene>
<keyword evidence="4" id="KW-0804">Transcription</keyword>
<protein>
    <submittedName>
        <fullName evidence="6">Sigma-70-like protein</fullName>
    </submittedName>
</protein>
<proteinExistence type="inferred from homology"/>
<accession>A0A543D9N2</accession>
<dbReference type="Gene3D" id="1.10.10.60">
    <property type="entry name" value="Homeodomain-like"/>
    <property type="match status" value="1"/>
</dbReference>
<dbReference type="InterPro" id="IPR013249">
    <property type="entry name" value="RNA_pol_sigma70_r4_t2"/>
</dbReference>
<dbReference type="EMBL" id="VFPA01000004">
    <property type="protein sequence ID" value="TQM06053.1"/>
    <property type="molecule type" value="Genomic_DNA"/>
</dbReference>
<dbReference type="PROSITE" id="PS50531">
    <property type="entry name" value="HTH_IS21"/>
    <property type="match status" value="1"/>
</dbReference>
<evidence type="ECO:0000313" key="7">
    <source>
        <dbReference type="Proteomes" id="UP000315677"/>
    </source>
</evidence>
<name>A0A543D9N2_9PSEU</name>
<dbReference type="AlphaFoldDB" id="A0A543D9N2"/>
<reference evidence="6 7" key="1">
    <citation type="submission" date="2019-06" db="EMBL/GenBank/DDBJ databases">
        <title>Sequencing the genomes of 1000 actinobacteria strains.</title>
        <authorList>
            <person name="Klenk H.-P."/>
        </authorList>
    </citation>
    <scope>NUCLEOTIDE SEQUENCE [LARGE SCALE GENOMIC DNA]</scope>
    <source>
        <strain evidence="6 7">DSM 45301</strain>
    </source>
</reference>
<dbReference type="GO" id="GO:0003677">
    <property type="term" value="F:DNA binding"/>
    <property type="evidence" value="ECO:0007669"/>
    <property type="project" value="InterPro"/>
</dbReference>
<organism evidence="6 7">
    <name type="scientific">Pseudonocardia kunmingensis</name>
    <dbReference type="NCBI Taxonomy" id="630975"/>
    <lineage>
        <taxon>Bacteria</taxon>
        <taxon>Bacillati</taxon>
        <taxon>Actinomycetota</taxon>
        <taxon>Actinomycetes</taxon>
        <taxon>Pseudonocardiales</taxon>
        <taxon>Pseudonocardiaceae</taxon>
        <taxon>Pseudonocardia</taxon>
    </lineage>
</organism>
<evidence type="ECO:0000256" key="3">
    <source>
        <dbReference type="ARBA" id="ARBA00023082"/>
    </source>
</evidence>
<dbReference type="Pfam" id="PF08281">
    <property type="entry name" value="Sigma70_r4_2"/>
    <property type="match status" value="1"/>
</dbReference>
<evidence type="ECO:0000256" key="2">
    <source>
        <dbReference type="ARBA" id="ARBA00023015"/>
    </source>
</evidence>
<feature type="domain" description="HTH IS21-type" evidence="5">
    <location>
        <begin position="3"/>
        <end position="64"/>
    </location>
</feature>
<dbReference type="Proteomes" id="UP000315677">
    <property type="component" value="Unassembled WGS sequence"/>
</dbReference>
<evidence type="ECO:0000256" key="4">
    <source>
        <dbReference type="ARBA" id="ARBA00023163"/>
    </source>
</evidence>
<dbReference type="GO" id="GO:0006352">
    <property type="term" value="P:DNA-templated transcription initiation"/>
    <property type="evidence" value="ECO:0007669"/>
    <property type="project" value="InterPro"/>
</dbReference>
<keyword evidence="2" id="KW-0805">Transcription regulation</keyword>